<dbReference type="InterPro" id="IPR002549">
    <property type="entry name" value="AI-2E-like"/>
</dbReference>
<comment type="similarity">
    <text evidence="2">Belongs to the autoinducer-2 exporter (AI-2E) (TC 2.A.86) family.</text>
</comment>
<dbReference type="AlphaFoldDB" id="A0A0D6MGT0"/>
<evidence type="ECO:0000256" key="7">
    <source>
        <dbReference type="SAM" id="Phobius"/>
    </source>
</evidence>
<reference evidence="8 9" key="1">
    <citation type="submission" date="2012-10" db="EMBL/GenBank/DDBJ databases">
        <title>Genome sequencing of Tanticharoenia sakaeratensis NBRC 103193.</title>
        <authorList>
            <person name="Azuma Y."/>
            <person name="Hadano H."/>
            <person name="Hirakawa H."/>
            <person name="Matsushita K."/>
        </authorList>
    </citation>
    <scope>NUCLEOTIDE SEQUENCE [LARGE SCALE GENOMIC DNA]</scope>
    <source>
        <strain evidence="8 9">NBRC 103193</strain>
    </source>
</reference>
<gene>
    <name evidence="8" type="ORF">Tasa_002_006</name>
</gene>
<accession>A0A0D6MGT0</accession>
<dbReference type="PANTHER" id="PTHR21716">
    <property type="entry name" value="TRANSMEMBRANE PROTEIN"/>
    <property type="match status" value="1"/>
</dbReference>
<sequence>MSCLEACILAYLDRDSARMTGPVDIPIATAARTSDEAAEPERAAVDPHGPAQVVPEPAIDSDRPDGQPPTLEGSPLKALVRPGRLGLRDACILMLTVLAVLYSLYFAAAIILPFVFAIIVNLLMVTPMRLLHQRLRLPKPIAALFLIVVMFAMVAGIGTAISVPAAGWLSKAPASLPALQTKLAVLHAPIQAAINAYDRVLGVFGGVRPSPLHVERQMATASGDRDLSSLGSSVLLGTRALMGEFFTTLLMLFFLMTEGDSLLRRLVEIMPTFADKRRIVQIATQIEHNVSLYLATITIMNLLVGLANMAQCWLTGMPNPLLWGVLAFLLNYVPIIGPLTGCVVYLLVGLFSFPSIVYALVPPLIYLCIHIMEGETITPMLLAKRFTLNPVLVMGSLMFWDWMWGISGAFLSVPMLAVFKIVCDNIEALAPVGHILGGPVRSRSLRTIGGAYRAE</sequence>
<keyword evidence="3 7" id="KW-0812">Transmembrane</keyword>
<keyword evidence="4 7" id="KW-1133">Transmembrane helix</keyword>
<dbReference type="GO" id="GO:0055085">
    <property type="term" value="P:transmembrane transport"/>
    <property type="evidence" value="ECO:0007669"/>
    <property type="project" value="TreeGrafter"/>
</dbReference>
<comment type="caution">
    <text evidence="8">The sequence shown here is derived from an EMBL/GenBank/DDBJ whole genome shotgun (WGS) entry which is preliminary data.</text>
</comment>
<name>A0A0D6MGT0_9PROT</name>
<feature type="compositionally biased region" description="Basic and acidic residues" evidence="6">
    <location>
        <begin position="33"/>
        <end position="45"/>
    </location>
</feature>
<evidence type="ECO:0000256" key="4">
    <source>
        <dbReference type="ARBA" id="ARBA00022989"/>
    </source>
</evidence>
<organism evidence="8 9">
    <name type="scientific">Tanticharoenia sakaeratensis NBRC 103193</name>
    <dbReference type="NCBI Taxonomy" id="1231623"/>
    <lineage>
        <taxon>Bacteria</taxon>
        <taxon>Pseudomonadati</taxon>
        <taxon>Pseudomonadota</taxon>
        <taxon>Alphaproteobacteria</taxon>
        <taxon>Acetobacterales</taxon>
        <taxon>Acetobacteraceae</taxon>
        <taxon>Tanticharoenia</taxon>
    </lineage>
</organism>
<evidence type="ECO:0000313" key="9">
    <source>
        <dbReference type="Proteomes" id="UP000032679"/>
    </source>
</evidence>
<feature type="transmembrane region" description="Helical" evidence="7">
    <location>
        <begin position="392"/>
        <end position="411"/>
    </location>
</feature>
<evidence type="ECO:0000256" key="3">
    <source>
        <dbReference type="ARBA" id="ARBA00022692"/>
    </source>
</evidence>
<keyword evidence="9" id="KW-1185">Reference proteome</keyword>
<evidence type="ECO:0008006" key="10">
    <source>
        <dbReference type="Google" id="ProtNLM"/>
    </source>
</evidence>
<dbReference type="Pfam" id="PF01594">
    <property type="entry name" value="AI-2E_transport"/>
    <property type="match status" value="1"/>
</dbReference>
<keyword evidence="5 7" id="KW-0472">Membrane</keyword>
<dbReference type="PANTHER" id="PTHR21716:SF16">
    <property type="entry name" value="BLL1467 PROTEIN"/>
    <property type="match status" value="1"/>
</dbReference>
<feature type="transmembrane region" description="Helical" evidence="7">
    <location>
        <begin position="143"/>
        <end position="169"/>
    </location>
</feature>
<feature type="transmembrane region" description="Helical" evidence="7">
    <location>
        <begin position="234"/>
        <end position="255"/>
    </location>
</feature>
<proteinExistence type="inferred from homology"/>
<evidence type="ECO:0000256" key="6">
    <source>
        <dbReference type="SAM" id="MobiDB-lite"/>
    </source>
</evidence>
<evidence type="ECO:0000256" key="5">
    <source>
        <dbReference type="ARBA" id="ARBA00023136"/>
    </source>
</evidence>
<evidence type="ECO:0000313" key="8">
    <source>
        <dbReference type="EMBL" id="GAN52726.1"/>
    </source>
</evidence>
<feature type="transmembrane region" description="Helical" evidence="7">
    <location>
        <begin position="355"/>
        <end position="372"/>
    </location>
</feature>
<protein>
    <recommendedName>
        <fullName evidence="10">AI-2E family transporter</fullName>
    </recommendedName>
</protein>
<feature type="region of interest" description="Disordered" evidence="6">
    <location>
        <begin position="32"/>
        <end position="74"/>
    </location>
</feature>
<feature type="transmembrane region" description="Helical" evidence="7">
    <location>
        <begin position="290"/>
        <end position="309"/>
    </location>
</feature>
<dbReference type="EMBL" id="BALE01000002">
    <property type="protein sequence ID" value="GAN52726.1"/>
    <property type="molecule type" value="Genomic_DNA"/>
</dbReference>
<dbReference type="Proteomes" id="UP000032679">
    <property type="component" value="Unassembled WGS sequence"/>
</dbReference>
<feature type="transmembrane region" description="Helical" evidence="7">
    <location>
        <begin position="321"/>
        <end position="348"/>
    </location>
</feature>
<evidence type="ECO:0000256" key="2">
    <source>
        <dbReference type="ARBA" id="ARBA00009773"/>
    </source>
</evidence>
<dbReference type="GO" id="GO:0016020">
    <property type="term" value="C:membrane"/>
    <property type="evidence" value="ECO:0007669"/>
    <property type="project" value="UniProtKB-SubCell"/>
</dbReference>
<comment type="subcellular location">
    <subcellularLocation>
        <location evidence="1">Membrane</location>
        <topology evidence="1">Multi-pass membrane protein</topology>
    </subcellularLocation>
</comment>
<evidence type="ECO:0000256" key="1">
    <source>
        <dbReference type="ARBA" id="ARBA00004141"/>
    </source>
</evidence>